<sequence length="176" mass="19393">MKTREVIRGGHAKMGPMTLDRLDQQIISALEDDGRRPYRDIARDVGVAEATVRSRVSRLVDSGLIRITAVGDPLSLGIEVAAISLLSVKPGSAARTAERLAAYPNVRFVGESFGSADIIIQTLHPDIKSLHRFVGTDLPEALPDITRTETFQLARVVKSTWNWQAWFEQSQAAERS</sequence>
<dbReference type="GO" id="GO:0043200">
    <property type="term" value="P:response to amino acid"/>
    <property type="evidence" value="ECO:0007669"/>
    <property type="project" value="TreeGrafter"/>
</dbReference>
<dbReference type="GO" id="GO:0043565">
    <property type="term" value="F:sequence-specific DNA binding"/>
    <property type="evidence" value="ECO:0007669"/>
    <property type="project" value="InterPro"/>
</dbReference>
<dbReference type="PROSITE" id="PS50956">
    <property type="entry name" value="HTH_ASNC_2"/>
    <property type="match status" value="1"/>
</dbReference>
<dbReference type="PANTHER" id="PTHR30154:SF34">
    <property type="entry name" value="TRANSCRIPTIONAL REGULATOR AZLB"/>
    <property type="match status" value="1"/>
</dbReference>
<dbReference type="Gene3D" id="3.30.70.920">
    <property type="match status" value="1"/>
</dbReference>
<dbReference type="InterPro" id="IPR000485">
    <property type="entry name" value="AsnC-type_HTH_dom"/>
</dbReference>
<keyword evidence="2" id="KW-0238">DNA-binding</keyword>
<dbReference type="AlphaFoldDB" id="A0A6J4VNG2"/>
<dbReference type="Pfam" id="PF01037">
    <property type="entry name" value="AsnC_trans_reg"/>
    <property type="match status" value="1"/>
</dbReference>
<accession>A0A6J4VNG2</accession>
<dbReference type="InterPro" id="IPR011991">
    <property type="entry name" value="ArsR-like_HTH"/>
</dbReference>
<reference evidence="5" key="1">
    <citation type="submission" date="2020-02" db="EMBL/GenBank/DDBJ databases">
        <authorList>
            <person name="Meier V. D."/>
        </authorList>
    </citation>
    <scope>NUCLEOTIDE SEQUENCE</scope>
    <source>
        <strain evidence="5">AVDCRST_MAG86</strain>
    </source>
</reference>
<gene>
    <name evidence="5" type="ORF">AVDCRST_MAG86-2529</name>
</gene>
<organism evidence="5">
    <name type="scientific">uncultured Truepera sp</name>
    <dbReference type="NCBI Taxonomy" id="543023"/>
    <lineage>
        <taxon>Bacteria</taxon>
        <taxon>Thermotogati</taxon>
        <taxon>Deinococcota</taxon>
        <taxon>Deinococci</taxon>
        <taxon>Trueperales</taxon>
        <taxon>Trueperaceae</taxon>
        <taxon>Truepera</taxon>
        <taxon>environmental samples</taxon>
    </lineage>
</organism>
<evidence type="ECO:0000256" key="3">
    <source>
        <dbReference type="ARBA" id="ARBA00023163"/>
    </source>
</evidence>
<dbReference type="InterPro" id="IPR019888">
    <property type="entry name" value="Tscrpt_reg_AsnC-like"/>
</dbReference>
<dbReference type="PRINTS" id="PR00033">
    <property type="entry name" value="HTHASNC"/>
</dbReference>
<dbReference type="SUPFAM" id="SSF54909">
    <property type="entry name" value="Dimeric alpha+beta barrel"/>
    <property type="match status" value="1"/>
</dbReference>
<evidence type="ECO:0000313" key="5">
    <source>
        <dbReference type="EMBL" id="CAA9578547.1"/>
    </source>
</evidence>
<evidence type="ECO:0000256" key="1">
    <source>
        <dbReference type="ARBA" id="ARBA00023015"/>
    </source>
</evidence>
<protein>
    <submittedName>
        <fullName evidence="5">Transcriptional regulator, AsnC family</fullName>
    </submittedName>
</protein>
<dbReference type="Pfam" id="PF13404">
    <property type="entry name" value="HTH_AsnC-type"/>
    <property type="match status" value="1"/>
</dbReference>
<dbReference type="GO" id="GO:0005829">
    <property type="term" value="C:cytosol"/>
    <property type="evidence" value="ECO:0007669"/>
    <property type="project" value="TreeGrafter"/>
</dbReference>
<keyword evidence="3" id="KW-0804">Transcription</keyword>
<dbReference type="EMBL" id="CADCWP010000216">
    <property type="protein sequence ID" value="CAA9578547.1"/>
    <property type="molecule type" value="Genomic_DNA"/>
</dbReference>
<dbReference type="InterPro" id="IPR019887">
    <property type="entry name" value="Tscrpt_reg_AsnC/Lrp_C"/>
</dbReference>
<dbReference type="InterPro" id="IPR011008">
    <property type="entry name" value="Dimeric_a/b-barrel"/>
</dbReference>
<feature type="domain" description="HTH asnC-type" evidence="4">
    <location>
        <begin position="19"/>
        <end position="79"/>
    </location>
</feature>
<dbReference type="InterPro" id="IPR036390">
    <property type="entry name" value="WH_DNA-bd_sf"/>
</dbReference>
<dbReference type="CDD" id="cd00090">
    <property type="entry name" value="HTH_ARSR"/>
    <property type="match status" value="1"/>
</dbReference>
<dbReference type="SMART" id="SM00344">
    <property type="entry name" value="HTH_ASNC"/>
    <property type="match status" value="1"/>
</dbReference>
<keyword evidence="1" id="KW-0805">Transcription regulation</keyword>
<dbReference type="SUPFAM" id="SSF46785">
    <property type="entry name" value="Winged helix' DNA-binding domain"/>
    <property type="match status" value="1"/>
</dbReference>
<dbReference type="Gene3D" id="1.10.10.10">
    <property type="entry name" value="Winged helix-like DNA-binding domain superfamily/Winged helix DNA-binding domain"/>
    <property type="match status" value="1"/>
</dbReference>
<dbReference type="InterPro" id="IPR036388">
    <property type="entry name" value="WH-like_DNA-bd_sf"/>
</dbReference>
<proteinExistence type="predicted"/>
<dbReference type="PANTHER" id="PTHR30154">
    <property type="entry name" value="LEUCINE-RESPONSIVE REGULATORY PROTEIN"/>
    <property type="match status" value="1"/>
</dbReference>
<name>A0A6J4VNG2_9DEIN</name>
<evidence type="ECO:0000256" key="2">
    <source>
        <dbReference type="ARBA" id="ARBA00023125"/>
    </source>
</evidence>
<evidence type="ECO:0000259" key="4">
    <source>
        <dbReference type="PROSITE" id="PS50956"/>
    </source>
</evidence>